<evidence type="ECO:0000256" key="6">
    <source>
        <dbReference type="SAM" id="Phobius"/>
    </source>
</evidence>
<dbReference type="Gene3D" id="1.10.760.10">
    <property type="entry name" value="Cytochrome c-like domain"/>
    <property type="match status" value="1"/>
</dbReference>
<evidence type="ECO:0000313" key="9">
    <source>
        <dbReference type="Proteomes" id="UP000016511"/>
    </source>
</evidence>
<evidence type="ECO:0000256" key="3">
    <source>
        <dbReference type="ARBA" id="ARBA00023004"/>
    </source>
</evidence>
<evidence type="ECO:0000256" key="2">
    <source>
        <dbReference type="ARBA" id="ARBA00022723"/>
    </source>
</evidence>
<dbReference type="GO" id="GO:0020037">
    <property type="term" value="F:heme binding"/>
    <property type="evidence" value="ECO:0007669"/>
    <property type="project" value="InterPro"/>
</dbReference>
<dbReference type="AlphaFoldDB" id="U1YGU1"/>
<evidence type="ECO:0000313" key="8">
    <source>
        <dbReference type="EMBL" id="ERI11287.1"/>
    </source>
</evidence>
<dbReference type="Pfam" id="PF13442">
    <property type="entry name" value="Cytochrome_CBB3"/>
    <property type="match status" value="1"/>
</dbReference>
<evidence type="ECO:0000256" key="4">
    <source>
        <dbReference type="PROSITE-ProRule" id="PRU00433"/>
    </source>
</evidence>
<dbReference type="PROSITE" id="PS51007">
    <property type="entry name" value="CYTC"/>
    <property type="match status" value="1"/>
</dbReference>
<keyword evidence="1 4" id="KW-0349">Heme</keyword>
<feature type="transmembrane region" description="Helical" evidence="6">
    <location>
        <begin position="38"/>
        <end position="55"/>
    </location>
</feature>
<dbReference type="Proteomes" id="UP000016511">
    <property type="component" value="Unassembled WGS sequence"/>
</dbReference>
<dbReference type="InterPro" id="IPR009056">
    <property type="entry name" value="Cyt_c-like_dom"/>
</dbReference>
<comment type="caution">
    <text evidence="8">The sequence shown here is derived from an EMBL/GenBank/DDBJ whole genome shotgun (WGS) entry which is preliminary data.</text>
</comment>
<accession>U1YGU1</accession>
<dbReference type="GO" id="GO:0009055">
    <property type="term" value="F:electron transfer activity"/>
    <property type="evidence" value="ECO:0007669"/>
    <property type="project" value="InterPro"/>
</dbReference>
<evidence type="ECO:0000256" key="5">
    <source>
        <dbReference type="SAM" id="MobiDB-lite"/>
    </source>
</evidence>
<evidence type="ECO:0000259" key="7">
    <source>
        <dbReference type="PROSITE" id="PS51007"/>
    </source>
</evidence>
<protein>
    <submittedName>
        <fullName evidence="8">Cytochrome</fullName>
    </submittedName>
</protein>
<keyword evidence="6" id="KW-0472">Membrane</keyword>
<name>U1YGU1_ANEAE</name>
<keyword evidence="6" id="KW-1133">Transmembrane helix</keyword>
<keyword evidence="2 4" id="KW-0479">Metal-binding</keyword>
<dbReference type="STRING" id="649747.HMPREF0083_00603"/>
<feature type="compositionally biased region" description="Basic and acidic residues" evidence="5">
    <location>
        <begin position="8"/>
        <end position="20"/>
    </location>
</feature>
<keyword evidence="9" id="KW-1185">Reference proteome</keyword>
<dbReference type="EMBL" id="AWSJ01000045">
    <property type="protein sequence ID" value="ERI11287.1"/>
    <property type="molecule type" value="Genomic_DNA"/>
</dbReference>
<dbReference type="SUPFAM" id="SSF46626">
    <property type="entry name" value="Cytochrome c"/>
    <property type="match status" value="1"/>
</dbReference>
<feature type="region of interest" description="Disordered" evidence="5">
    <location>
        <begin position="1"/>
        <end position="20"/>
    </location>
</feature>
<dbReference type="HOGENOM" id="CLU_1736756_0_0_9"/>
<keyword evidence="3 4" id="KW-0408">Iron</keyword>
<dbReference type="GO" id="GO:0046872">
    <property type="term" value="F:metal ion binding"/>
    <property type="evidence" value="ECO:0007669"/>
    <property type="project" value="UniProtKB-KW"/>
</dbReference>
<feature type="domain" description="Cytochrome c" evidence="7">
    <location>
        <begin position="67"/>
        <end position="150"/>
    </location>
</feature>
<sequence>MGKGGDNMSDKHNNHEHHEEHFDEVMGMKQGHGKVPRFLIVVYAVLAIWAVGYALTVKGIDERPADGEAAQGVSAEVGKGLSSQCLACHGADFKGGMGGVAPTLHGVVDKLKPEGVKEVLTKGRGGMPALGASWTPDQQDSMVEFLKTLK</sequence>
<proteinExistence type="predicted"/>
<organism evidence="8 9">
    <name type="scientific">Aneurinibacillus aneurinilyticus ATCC 12856</name>
    <dbReference type="NCBI Taxonomy" id="649747"/>
    <lineage>
        <taxon>Bacteria</taxon>
        <taxon>Bacillati</taxon>
        <taxon>Bacillota</taxon>
        <taxon>Bacilli</taxon>
        <taxon>Bacillales</taxon>
        <taxon>Paenibacillaceae</taxon>
        <taxon>Aneurinibacillus group</taxon>
        <taxon>Aneurinibacillus</taxon>
    </lineage>
</organism>
<dbReference type="PATRIC" id="fig|649747.3.peg.535"/>
<gene>
    <name evidence="8" type="ORF">HMPREF0083_00603</name>
</gene>
<evidence type="ECO:0000256" key="1">
    <source>
        <dbReference type="ARBA" id="ARBA00022617"/>
    </source>
</evidence>
<reference evidence="8 9" key="1">
    <citation type="submission" date="2013-08" db="EMBL/GenBank/DDBJ databases">
        <authorList>
            <person name="Weinstock G."/>
            <person name="Sodergren E."/>
            <person name="Wylie T."/>
            <person name="Fulton L."/>
            <person name="Fulton R."/>
            <person name="Fronick C."/>
            <person name="O'Laughlin M."/>
            <person name="Godfrey J."/>
            <person name="Miner T."/>
            <person name="Herter B."/>
            <person name="Appelbaum E."/>
            <person name="Cordes M."/>
            <person name="Lek S."/>
            <person name="Wollam A."/>
            <person name="Pepin K.H."/>
            <person name="Palsikar V.B."/>
            <person name="Mitreva M."/>
            <person name="Wilson R.K."/>
        </authorList>
    </citation>
    <scope>NUCLEOTIDE SEQUENCE [LARGE SCALE GENOMIC DNA]</scope>
    <source>
        <strain evidence="8 9">ATCC 12856</strain>
    </source>
</reference>
<dbReference type="InterPro" id="IPR036909">
    <property type="entry name" value="Cyt_c-like_dom_sf"/>
</dbReference>
<keyword evidence="6" id="KW-0812">Transmembrane</keyword>
<dbReference type="eggNOG" id="COG2010">
    <property type="taxonomic scope" value="Bacteria"/>
</dbReference>